<dbReference type="EC" id="2.5.1.54" evidence="8"/>
<keyword evidence="5 8" id="KW-0808">Transferase</keyword>
<dbReference type="GO" id="GO:0005737">
    <property type="term" value="C:cytoplasm"/>
    <property type="evidence" value="ECO:0007669"/>
    <property type="project" value="TreeGrafter"/>
</dbReference>
<protein>
    <recommendedName>
        <fullName evidence="8">Phospho-2-dehydro-3-deoxyheptonate aldolase</fullName>
        <ecNumber evidence="8">2.5.1.54</ecNumber>
    </recommendedName>
</protein>
<evidence type="ECO:0000256" key="1">
    <source>
        <dbReference type="ARBA" id="ARBA00003726"/>
    </source>
</evidence>
<comment type="similarity">
    <text evidence="3 8">Belongs to the class-I DAHP synthase family.</text>
</comment>
<dbReference type="GO" id="GO:0042802">
    <property type="term" value="F:identical protein binding"/>
    <property type="evidence" value="ECO:0007669"/>
    <property type="project" value="UniProtKB-ARBA"/>
</dbReference>
<dbReference type="PANTHER" id="PTHR21225">
    <property type="entry name" value="PHOSPHO-2-DEHYDRO-3-DEOXYHEPTONATE ALDOLASE DAHP SYNTHETASE"/>
    <property type="match status" value="1"/>
</dbReference>
<dbReference type="GO" id="GO:0008652">
    <property type="term" value="P:amino acid biosynthetic process"/>
    <property type="evidence" value="ECO:0007669"/>
    <property type="project" value="UniProtKB-KW"/>
</dbReference>
<evidence type="ECO:0000256" key="3">
    <source>
        <dbReference type="ARBA" id="ARBA00007985"/>
    </source>
</evidence>
<dbReference type="FunFam" id="3.20.20.70:FF:000005">
    <property type="entry name" value="Phospho-2-dehydro-3-deoxyheptonate aldolase"/>
    <property type="match status" value="1"/>
</dbReference>
<comment type="pathway">
    <text evidence="2 8">Metabolic intermediate biosynthesis; chorismate biosynthesis; chorismate from D-erythrose 4-phosphate and phosphoenolpyruvate: step 1/7.</text>
</comment>
<evidence type="ECO:0000256" key="5">
    <source>
        <dbReference type="ARBA" id="ARBA00022679"/>
    </source>
</evidence>
<dbReference type="SUPFAM" id="SSF51569">
    <property type="entry name" value="Aldolase"/>
    <property type="match status" value="1"/>
</dbReference>
<gene>
    <name evidence="10" type="ORF">CR938_13695</name>
</gene>
<organism evidence="10 11">
    <name type="scientific">Pseudoxanthomonas taiwanensis</name>
    <dbReference type="NCBI Taxonomy" id="176598"/>
    <lineage>
        <taxon>Bacteria</taxon>
        <taxon>Pseudomonadati</taxon>
        <taxon>Pseudomonadota</taxon>
        <taxon>Gammaproteobacteria</taxon>
        <taxon>Lysobacterales</taxon>
        <taxon>Lysobacteraceae</taxon>
        <taxon>Pseudoxanthomonas</taxon>
    </lineage>
</organism>
<evidence type="ECO:0000256" key="6">
    <source>
        <dbReference type="ARBA" id="ARBA00023141"/>
    </source>
</evidence>
<evidence type="ECO:0000313" key="10">
    <source>
        <dbReference type="EMBL" id="KAF1684606.1"/>
    </source>
</evidence>
<evidence type="ECO:0000256" key="8">
    <source>
        <dbReference type="PIRNR" id="PIRNR001361"/>
    </source>
</evidence>
<evidence type="ECO:0000313" key="11">
    <source>
        <dbReference type="Proteomes" id="UP000717981"/>
    </source>
</evidence>
<dbReference type="InterPro" id="IPR013785">
    <property type="entry name" value="Aldolase_TIM"/>
</dbReference>
<evidence type="ECO:0000256" key="7">
    <source>
        <dbReference type="ARBA" id="ARBA00047508"/>
    </source>
</evidence>
<dbReference type="GO" id="GO:0003849">
    <property type="term" value="F:3-deoxy-7-phosphoheptulonate synthase activity"/>
    <property type="evidence" value="ECO:0007669"/>
    <property type="project" value="UniProtKB-EC"/>
</dbReference>
<reference evidence="10" key="1">
    <citation type="submission" date="2017-10" db="EMBL/GenBank/DDBJ databases">
        <title>Whole genome sequencing of members of genus Pseudoxanthomonas.</title>
        <authorList>
            <person name="Kumar S."/>
            <person name="Bansal K."/>
            <person name="Kaur A."/>
            <person name="Patil P."/>
            <person name="Sharma S."/>
            <person name="Patil P.B."/>
        </authorList>
    </citation>
    <scope>NUCLEOTIDE SEQUENCE</scope>
    <source>
        <strain evidence="10">DSM 22914</strain>
    </source>
</reference>
<dbReference type="PANTHER" id="PTHR21225:SF12">
    <property type="entry name" value="PHOSPHO-2-DEHYDRO-3-DEOXYHEPTONATE ALDOLASE, TYROSINE-INHIBITED"/>
    <property type="match status" value="1"/>
</dbReference>
<dbReference type="Gene3D" id="3.20.20.70">
    <property type="entry name" value="Aldolase class I"/>
    <property type="match status" value="1"/>
</dbReference>
<dbReference type="InterPro" id="IPR006219">
    <property type="entry name" value="DAHP_synth_1"/>
</dbReference>
<name>A0A921NTG4_9GAMM</name>
<dbReference type="NCBIfam" id="NF009396">
    <property type="entry name" value="PRK12756.1"/>
    <property type="match status" value="1"/>
</dbReference>
<evidence type="ECO:0000259" key="9">
    <source>
        <dbReference type="Pfam" id="PF00793"/>
    </source>
</evidence>
<comment type="catalytic activity">
    <reaction evidence="7 8">
        <text>D-erythrose 4-phosphate + phosphoenolpyruvate + H2O = 7-phospho-2-dehydro-3-deoxy-D-arabino-heptonate + phosphate</text>
        <dbReference type="Rhea" id="RHEA:14717"/>
        <dbReference type="ChEBI" id="CHEBI:15377"/>
        <dbReference type="ChEBI" id="CHEBI:16897"/>
        <dbReference type="ChEBI" id="CHEBI:43474"/>
        <dbReference type="ChEBI" id="CHEBI:58394"/>
        <dbReference type="ChEBI" id="CHEBI:58702"/>
        <dbReference type="EC" id="2.5.1.54"/>
    </reaction>
</comment>
<dbReference type="RefSeq" id="WP_162125528.1">
    <property type="nucleotide sequence ID" value="NZ_PDWK01000108.1"/>
</dbReference>
<comment type="caution">
    <text evidence="10">The sequence shown here is derived from an EMBL/GenBank/DDBJ whole genome shotgun (WGS) entry which is preliminary data.</text>
</comment>
<dbReference type="EMBL" id="PDWK01000108">
    <property type="protein sequence ID" value="KAF1684606.1"/>
    <property type="molecule type" value="Genomic_DNA"/>
</dbReference>
<proteinExistence type="inferred from homology"/>
<dbReference type="NCBIfam" id="NF009395">
    <property type="entry name" value="PRK12755.1"/>
    <property type="match status" value="1"/>
</dbReference>
<evidence type="ECO:0000256" key="4">
    <source>
        <dbReference type="ARBA" id="ARBA00022605"/>
    </source>
</evidence>
<dbReference type="GO" id="GO:0009073">
    <property type="term" value="P:aromatic amino acid family biosynthetic process"/>
    <property type="evidence" value="ECO:0007669"/>
    <property type="project" value="UniProtKB-KW"/>
</dbReference>
<accession>A0A921NTG4</accession>
<dbReference type="Proteomes" id="UP000717981">
    <property type="component" value="Unassembled WGS sequence"/>
</dbReference>
<sequence>MVPPHTDDLRIRRIDALVAPAQLIARLPCDEAASQTVADARRALHRILHGQDDRLAVVIGPCSIHDPVAAMEYATRLRPLREALGDALEIVMRVYFEKPRTTVGWKGLLNDPDLDGSFDINKGLYVGRALLRDINLLGVPAGCEFLDPISPQYIADLVAWGAIGARTTESQIHRQMASGLSCPVGFKNGTDGNVRIAADAVMAASHPHHFLAVTKDGRCAVAATSGNPDCHVILRGGKVPNYDAASVQAAAEVLERAGLPARLMVDASHANSGKDPDNQPRVVEDVARQLEAGERRIVGMMVESHLVGGRQDLVPGRPLTYGQSITDGCLGWEASVEVLQRLATAVRQRRGRCLAGAAA</sequence>
<dbReference type="Pfam" id="PF00793">
    <property type="entry name" value="DAHP_synth_1"/>
    <property type="match status" value="1"/>
</dbReference>
<comment type="function">
    <text evidence="1 8">Stereospecific condensation of phosphoenolpyruvate (PEP) and D-erythrose-4-phosphate (E4P) giving rise to 3-deoxy-D-arabino-heptulosonate-7-phosphate (DAHP).</text>
</comment>
<keyword evidence="4 8" id="KW-0028">Amino-acid biosynthesis</keyword>
<dbReference type="NCBIfam" id="TIGR00034">
    <property type="entry name" value="aroFGH"/>
    <property type="match status" value="1"/>
</dbReference>
<evidence type="ECO:0000256" key="2">
    <source>
        <dbReference type="ARBA" id="ARBA00004688"/>
    </source>
</evidence>
<dbReference type="InterPro" id="IPR006218">
    <property type="entry name" value="DAHP1/KDSA"/>
</dbReference>
<keyword evidence="6 8" id="KW-0057">Aromatic amino acid biosynthesis</keyword>
<feature type="domain" description="DAHP synthetase I/KDSA" evidence="9">
    <location>
        <begin position="46"/>
        <end position="338"/>
    </location>
</feature>
<keyword evidence="11" id="KW-1185">Reference proteome</keyword>
<dbReference type="OrthoDB" id="9807331at2"/>
<dbReference type="AlphaFoldDB" id="A0A921NTG4"/>
<dbReference type="PIRSF" id="PIRSF001361">
    <property type="entry name" value="DAHP_synthase"/>
    <property type="match status" value="1"/>
</dbReference>